<sequence>MYNDAISATGAGAGAGVLAATGFDSLWLGLAAFALIAAGTAVMRIVPRRRRALAHTSSE</sequence>
<name>A0ABZ0V6M6_9MICO</name>
<evidence type="ECO:0000313" key="2">
    <source>
        <dbReference type="EMBL" id="WQB69250.1"/>
    </source>
</evidence>
<dbReference type="Proteomes" id="UP001324533">
    <property type="component" value="Chromosome"/>
</dbReference>
<protein>
    <submittedName>
        <fullName evidence="2">Uncharacterized protein</fullName>
    </submittedName>
</protein>
<keyword evidence="1" id="KW-0812">Transmembrane</keyword>
<feature type="transmembrane region" description="Helical" evidence="1">
    <location>
        <begin position="26"/>
        <end position="46"/>
    </location>
</feature>
<dbReference type="EMBL" id="CP139779">
    <property type="protein sequence ID" value="WQB69250.1"/>
    <property type="molecule type" value="Genomic_DNA"/>
</dbReference>
<proteinExistence type="predicted"/>
<accession>A0ABZ0V6M6</accession>
<keyword evidence="1" id="KW-0472">Membrane</keyword>
<gene>
    <name evidence="2" type="ORF">T9R20_11090</name>
</gene>
<keyword evidence="1" id="KW-1133">Transmembrane helix</keyword>
<organism evidence="2 3">
    <name type="scientific">Microbacterium invictum</name>
    <dbReference type="NCBI Taxonomy" id="515415"/>
    <lineage>
        <taxon>Bacteria</taxon>
        <taxon>Bacillati</taxon>
        <taxon>Actinomycetota</taxon>
        <taxon>Actinomycetes</taxon>
        <taxon>Micrococcales</taxon>
        <taxon>Microbacteriaceae</taxon>
        <taxon>Microbacterium</taxon>
    </lineage>
</organism>
<dbReference type="RefSeq" id="WP_322409370.1">
    <property type="nucleotide sequence ID" value="NZ_CP139779.1"/>
</dbReference>
<keyword evidence="3" id="KW-1185">Reference proteome</keyword>
<reference evidence="2 3" key="1">
    <citation type="submission" date="2023-06" db="EMBL/GenBank/DDBJ databases">
        <title>Rock-solubilizing bacteria, Microbacterium invictum, promotes re-establishment of vegetation in rocky wasteland by accelerating rock bio-weathering and reshaping soil bacterial community.</title>
        <authorList>
            <person name="Liu C."/>
        </authorList>
    </citation>
    <scope>NUCLEOTIDE SEQUENCE [LARGE SCALE GENOMIC DNA]</scope>
    <source>
        <strain evidence="2 3">X-18</strain>
    </source>
</reference>
<evidence type="ECO:0000313" key="3">
    <source>
        <dbReference type="Proteomes" id="UP001324533"/>
    </source>
</evidence>
<evidence type="ECO:0000256" key="1">
    <source>
        <dbReference type="SAM" id="Phobius"/>
    </source>
</evidence>